<feature type="domain" description="Retrotransposon Copia-like N-terminal" evidence="1">
    <location>
        <begin position="31"/>
        <end position="70"/>
    </location>
</feature>
<sequence>MSGTSSVGDSGLVKSSSKSILLTNTHDSFSSQLITTHKLNGENYLQWCQSVMLFIRGRGKIGFLMGVTKKLEEGLRSIEIWKSDSTLIISWLINSMEPSISKIYITLWQELDLFYDFEWHCPQDITIFKKMIEKECVFAFLADLNNELDEVSGRIIGREVLPSTREVFSKVRREENKRSVMLGKETQEASITETF</sequence>
<dbReference type="EMBL" id="JAEACU010000001">
    <property type="protein sequence ID" value="KAH7546248.1"/>
    <property type="molecule type" value="Genomic_DNA"/>
</dbReference>
<evidence type="ECO:0000259" key="1">
    <source>
        <dbReference type="Pfam" id="PF14244"/>
    </source>
</evidence>
<reference evidence="2" key="1">
    <citation type="journal article" date="2021" name="Front. Plant Sci.">
        <title>Chromosome-Scale Genome Assembly for Chinese Sour Jujube and Insights Into Its Genome Evolution and Domestication Signature.</title>
        <authorList>
            <person name="Shen L.-Y."/>
            <person name="Luo H."/>
            <person name="Wang X.-L."/>
            <person name="Wang X.-M."/>
            <person name="Qiu X.-J."/>
            <person name="Liu H."/>
            <person name="Zhou S.-S."/>
            <person name="Jia K.-H."/>
            <person name="Nie S."/>
            <person name="Bao Y.-T."/>
            <person name="Zhang R.-G."/>
            <person name="Yun Q.-Z."/>
            <person name="Chai Y.-H."/>
            <person name="Lu J.-Y."/>
            <person name="Li Y."/>
            <person name="Zhao S.-W."/>
            <person name="Mao J.-F."/>
            <person name="Jia S.-G."/>
            <person name="Mao Y.-M."/>
        </authorList>
    </citation>
    <scope>NUCLEOTIDE SEQUENCE</scope>
    <source>
        <strain evidence="2">AT0</strain>
        <tissue evidence="2">Leaf</tissue>
    </source>
</reference>
<dbReference type="Proteomes" id="UP000813462">
    <property type="component" value="Unassembled WGS sequence"/>
</dbReference>
<dbReference type="PANTHER" id="PTHR37610:SF75">
    <property type="entry name" value="RETROTRANSPOSON COPIA-LIKE N-TERMINAL DOMAIN-CONTAINING PROTEIN"/>
    <property type="match status" value="1"/>
</dbReference>
<gene>
    <name evidence="2" type="ORF">FEM48_Zijuj01G0180200</name>
</gene>
<organism evidence="2 3">
    <name type="scientific">Ziziphus jujuba var. spinosa</name>
    <dbReference type="NCBI Taxonomy" id="714518"/>
    <lineage>
        <taxon>Eukaryota</taxon>
        <taxon>Viridiplantae</taxon>
        <taxon>Streptophyta</taxon>
        <taxon>Embryophyta</taxon>
        <taxon>Tracheophyta</taxon>
        <taxon>Spermatophyta</taxon>
        <taxon>Magnoliopsida</taxon>
        <taxon>eudicotyledons</taxon>
        <taxon>Gunneridae</taxon>
        <taxon>Pentapetalae</taxon>
        <taxon>rosids</taxon>
        <taxon>fabids</taxon>
        <taxon>Rosales</taxon>
        <taxon>Rhamnaceae</taxon>
        <taxon>Paliureae</taxon>
        <taxon>Ziziphus</taxon>
    </lineage>
</organism>
<dbReference type="PANTHER" id="PTHR37610">
    <property type="entry name" value="CCHC-TYPE DOMAIN-CONTAINING PROTEIN"/>
    <property type="match status" value="1"/>
</dbReference>
<evidence type="ECO:0000313" key="2">
    <source>
        <dbReference type="EMBL" id="KAH7546248.1"/>
    </source>
</evidence>
<dbReference type="Pfam" id="PF14244">
    <property type="entry name" value="Retrotran_gag_3"/>
    <property type="match status" value="1"/>
</dbReference>
<comment type="caution">
    <text evidence="2">The sequence shown here is derived from an EMBL/GenBank/DDBJ whole genome shotgun (WGS) entry which is preliminary data.</text>
</comment>
<evidence type="ECO:0000313" key="3">
    <source>
        <dbReference type="Proteomes" id="UP000813462"/>
    </source>
</evidence>
<protein>
    <recommendedName>
        <fullName evidence="1">Retrotransposon Copia-like N-terminal domain-containing protein</fullName>
    </recommendedName>
</protein>
<dbReference type="InterPro" id="IPR029472">
    <property type="entry name" value="Copia-like_N"/>
</dbReference>
<proteinExistence type="predicted"/>
<name>A0A978W2R4_ZIZJJ</name>
<dbReference type="AlphaFoldDB" id="A0A978W2R4"/>
<accession>A0A978W2R4</accession>